<protein>
    <submittedName>
        <fullName evidence="2">Uncharacterized protein</fullName>
    </submittedName>
</protein>
<reference evidence="2 3" key="1">
    <citation type="submission" date="2018-11" db="EMBL/GenBank/DDBJ databases">
        <authorList>
            <consortium name="Pathogen Informatics"/>
        </authorList>
    </citation>
    <scope>NUCLEOTIDE SEQUENCE [LARGE SCALE GENOMIC DNA]</scope>
</reference>
<name>A0A3P7NSJ2_DIBLA</name>
<dbReference type="OrthoDB" id="6082754at2759"/>
<accession>A0A3P7NSJ2</accession>
<evidence type="ECO:0000256" key="1">
    <source>
        <dbReference type="SAM" id="MobiDB-lite"/>
    </source>
</evidence>
<organism evidence="2 3">
    <name type="scientific">Dibothriocephalus latus</name>
    <name type="common">Fish tapeworm</name>
    <name type="synonym">Diphyllobothrium latum</name>
    <dbReference type="NCBI Taxonomy" id="60516"/>
    <lineage>
        <taxon>Eukaryota</taxon>
        <taxon>Metazoa</taxon>
        <taxon>Spiralia</taxon>
        <taxon>Lophotrochozoa</taxon>
        <taxon>Platyhelminthes</taxon>
        <taxon>Cestoda</taxon>
        <taxon>Eucestoda</taxon>
        <taxon>Diphyllobothriidea</taxon>
        <taxon>Diphyllobothriidae</taxon>
        <taxon>Dibothriocephalus</taxon>
    </lineage>
</organism>
<proteinExistence type="predicted"/>
<evidence type="ECO:0000313" key="2">
    <source>
        <dbReference type="EMBL" id="VDN11442.1"/>
    </source>
</evidence>
<feature type="region of interest" description="Disordered" evidence="1">
    <location>
        <begin position="102"/>
        <end position="123"/>
    </location>
</feature>
<dbReference type="EMBL" id="UYRU01051453">
    <property type="protein sequence ID" value="VDN11442.1"/>
    <property type="molecule type" value="Genomic_DNA"/>
</dbReference>
<keyword evidence="3" id="KW-1185">Reference proteome</keyword>
<gene>
    <name evidence="2" type="ORF">DILT_LOCUS7273</name>
</gene>
<dbReference type="AlphaFoldDB" id="A0A3P7NSJ2"/>
<dbReference type="Proteomes" id="UP000281553">
    <property type="component" value="Unassembled WGS sequence"/>
</dbReference>
<evidence type="ECO:0000313" key="3">
    <source>
        <dbReference type="Proteomes" id="UP000281553"/>
    </source>
</evidence>
<sequence length="123" mass="13531">MVAFVAYTFPVMVVLPVSKVAPDGSSSADGFLTTLTRLADKCAILAWLLVLFTRDCNFDYWQKHGVDFYLQVRFLLDDVTVITSILVGSSLPWLGYRDHGRRGFSSPDPLSQSAPVGKASIKS</sequence>